<reference evidence="1 2" key="1">
    <citation type="submission" date="2016-10" db="EMBL/GenBank/DDBJ databases">
        <authorList>
            <person name="Varghese N."/>
            <person name="Submissions S."/>
        </authorList>
    </citation>
    <scope>NUCLEOTIDE SEQUENCE [LARGE SCALE GENOMIC DNA]</scope>
    <source>
        <strain evidence="1 2">LMG 21974</strain>
    </source>
</reference>
<evidence type="ECO:0000313" key="2">
    <source>
        <dbReference type="Proteomes" id="UP000183210"/>
    </source>
</evidence>
<proteinExistence type="predicted"/>
<dbReference type="AlphaFoldDB" id="A0A9X8M9J0"/>
<accession>A0A9X8M9J0</accession>
<sequence length="117" mass="13362">MGGAFSVTGVLGDVIRAYDALALEGWRKDGGVTRHGKISKRFARYTRQRIQHVTFTLLVQHVVEERAELRMNQRNGCIGRFLHQLVQVQFGSQASANPVENLKAIHVWRSERILRHD</sequence>
<evidence type="ECO:0000313" key="1">
    <source>
        <dbReference type="EMBL" id="SEP80938.1"/>
    </source>
</evidence>
<dbReference type="Proteomes" id="UP000183210">
    <property type="component" value="Unassembled WGS sequence"/>
</dbReference>
<organism evidence="1 2">
    <name type="scientific">Pseudomonas lutea</name>
    <dbReference type="NCBI Taxonomy" id="243924"/>
    <lineage>
        <taxon>Bacteria</taxon>
        <taxon>Pseudomonadati</taxon>
        <taxon>Pseudomonadota</taxon>
        <taxon>Gammaproteobacteria</taxon>
        <taxon>Pseudomonadales</taxon>
        <taxon>Pseudomonadaceae</taxon>
        <taxon>Pseudomonas</taxon>
    </lineage>
</organism>
<gene>
    <name evidence="1" type="ORF">SAMN05216409_102214</name>
</gene>
<dbReference type="EMBL" id="FOEV01000002">
    <property type="protein sequence ID" value="SEP80938.1"/>
    <property type="molecule type" value="Genomic_DNA"/>
</dbReference>
<comment type="caution">
    <text evidence="1">The sequence shown here is derived from an EMBL/GenBank/DDBJ whole genome shotgun (WGS) entry which is preliminary data.</text>
</comment>
<name>A0A9X8M9J0_9PSED</name>
<protein>
    <submittedName>
        <fullName evidence="1">Uncharacterized protein</fullName>
    </submittedName>
</protein>